<dbReference type="OrthoDB" id="9816036at2"/>
<sequence length="342" mass="39827">MKGYIVASWGLYWVTIDTSPDENCFVVARNSQSAVALEQNSSGFDYGDVCAERIKRIPDDIVHKIKKKNKGFLPWPNYVHENDEIWEYFNLCSEWVEGRETIFIDNKSYSIASIGDIYYDNNPSLVYSVSDYLEKLDKYENGYLLYRGQNSASWELKPKLFRNSMPLDFSSMSDYEKWLLKEFKRKAYPYLETKPNNDWEWLALAQHHGLATRLLDWTTNPLVALFFAVYQSQEKFDAIVLIYNHGNQPIEITKLESPFFVKDRVIYEPSFIDKRIIAQHALFTVEPENIEDVTLSKDRSIYSLSIPPSSINQIKKELSKLSFNEHTMFPGLSTVCNEINGF</sequence>
<dbReference type="InterPro" id="IPR014966">
    <property type="entry name" value="FRG-dom"/>
</dbReference>
<name>A0A4V1LNR4_9BACT</name>
<evidence type="ECO:0000259" key="1">
    <source>
        <dbReference type="SMART" id="SM00901"/>
    </source>
</evidence>
<gene>
    <name evidence="2" type="ORF">CRV04_10860</name>
</gene>
<reference evidence="2 3" key="1">
    <citation type="submission" date="2017-10" db="EMBL/GenBank/DDBJ databases">
        <title>Genomics of the genus Arcobacter.</title>
        <authorList>
            <person name="Perez-Cataluna A."/>
            <person name="Figueras M.J."/>
        </authorList>
    </citation>
    <scope>NUCLEOTIDE SEQUENCE [LARGE SCALE GENOMIC DNA]</scope>
    <source>
        <strain evidence="2 3">CECT 8987</strain>
    </source>
</reference>
<dbReference type="Pfam" id="PF08867">
    <property type="entry name" value="FRG"/>
    <property type="match status" value="1"/>
</dbReference>
<comment type="caution">
    <text evidence="2">The sequence shown here is derived from an EMBL/GenBank/DDBJ whole genome shotgun (WGS) entry which is preliminary data.</text>
</comment>
<dbReference type="SMART" id="SM00901">
    <property type="entry name" value="FRG"/>
    <property type="match status" value="1"/>
</dbReference>
<dbReference type="Proteomes" id="UP000290657">
    <property type="component" value="Unassembled WGS sequence"/>
</dbReference>
<proteinExistence type="predicted"/>
<accession>A0A4V1LNR4</accession>
<feature type="domain" description="FRG" evidence="1">
    <location>
        <begin position="140"/>
        <end position="241"/>
    </location>
</feature>
<keyword evidence="3" id="KW-1185">Reference proteome</keyword>
<dbReference type="AlphaFoldDB" id="A0A4V1LNR4"/>
<protein>
    <recommendedName>
        <fullName evidence="1">FRG domain-containing protein</fullName>
    </recommendedName>
</protein>
<evidence type="ECO:0000313" key="2">
    <source>
        <dbReference type="EMBL" id="RXJ55327.1"/>
    </source>
</evidence>
<dbReference type="EMBL" id="PDKN01000008">
    <property type="protein sequence ID" value="RXJ55327.1"/>
    <property type="molecule type" value="Genomic_DNA"/>
</dbReference>
<evidence type="ECO:0000313" key="3">
    <source>
        <dbReference type="Proteomes" id="UP000290657"/>
    </source>
</evidence>
<organism evidence="2 3">
    <name type="scientific">Candidatus Marinarcus aquaticus</name>
    <dbReference type="NCBI Taxonomy" id="2044504"/>
    <lineage>
        <taxon>Bacteria</taxon>
        <taxon>Pseudomonadati</taxon>
        <taxon>Campylobacterota</taxon>
        <taxon>Epsilonproteobacteria</taxon>
        <taxon>Campylobacterales</taxon>
        <taxon>Arcobacteraceae</taxon>
        <taxon>Candidatus Marinarcus</taxon>
    </lineage>
</organism>